<reference evidence="2" key="2">
    <citation type="submission" date="2020-09" db="EMBL/GenBank/DDBJ databases">
        <authorList>
            <person name="Sun Q."/>
            <person name="Zhou Y."/>
        </authorList>
    </citation>
    <scope>NUCLEOTIDE SEQUENCE</scope>
    <source>
        <strain evidence="2">CGMCC 4.7403</strain>
    </source>
</reference>
<evidence type="ECO:0000313" key="3">
    <source>
        <dbReference type="Proteomes" id="UP000603227"/>
    </source>
</evidence>
<dbReference type="Pfam" id="PF01804">
    <property type="entry name" value="Penicil_amidase"/>
    <property type="match status" value="1"/>
</dbReference>
<dbReference type="InterPro" id="IPR002692">
    <property type="entry name" value="S45"/>
</dbReference>
<dbReference type="AlphaFoldDB" id="A0A919GF93"/>
<sequence>MVGAPDMPAIHMDTHLASAGPLLDHLAGLPGTLAPDAADLRERLLRWDRRMAADNVEAAAYAPVRGAVVRRLAAHPAFAALAAAPAYPEVFRPWLSLTVRIGFALEHLLRAEELYGVDRTAIVREALEEAAGAEFGWWGDRHRLVAWRAVEDDEQQPLGRAVRGVGGGRVGPSPRPTPPVAQGDLVPVVTDWDLVTKDRGEN</sequence>
<evidence type="ECO:0000256" key="1">
    <source>
        <dbReference type="SAM" id="MobiDB-lite"/>
    </source>
</evidence>
<dbReference type="InterPro" id="IPR043147">
    <property type="entry name" value="Penicillin_amidase_A-knob"/>
</dbReference>
<dbReference type="Proteomes" id="UP000603227">
    <property type="component" value="Unassembled WGS sequence"/>
</dbReference>
<reference evidence="2" key="1">
    <citation type="journal article" date="2014" name="Int. J. Syst. Evol. Microbiol.">
        <title>Complete genome sequence of Corynebacterium casei LMG S-19264T (=DSM 44701T), isolated from a smear-ripened cheese.</title>
        <authorList>
            <consortium name="US DOE Joint Genome Institute (JGI-PGF)"/>
            <person name="Walter F."/>
            <person name="Albersmeier A."/>
            <person name="Kalinowski J."/>
            <person name="Ruckert C."/>
        </authorList>
    </citation>
    <scope>NUCLEOTIDE SEQUENCE</scope>
    <source>
        <strain evidence="2">CGMCC 4.7403</strain>
    </source>
</reference>
<keyword evidence="3" id="KW-1185">Reference proteome</keyword>
<organism evidence="2 3">
    <name type="scientific">Streptomyces capitiformicae</name>
    <dbReference type="NCBI Taxonomy" id="2014920"/>
    <lineage>
        <taxon>Bacteria</taxon>
        <taxon>Bacillati</taxon>
        <taxon>Actinomycetota</taxon>
        <taxon>Actinomycetes</taxon>
        <taxon>Kitasatosporales</taxon>
        <taxon>Streptomycetaceae</taxon>
        <taxon>Streptomyces</taxon>
    </lineage>
</organism>
<dbReference type="GO" id="GO:0017000">
    <property type="term" value="P:antibiotic biosynthetic process"/>
    <property type="evidence" value="ECO:0007669"/>
    <property type="project" value="InterPro"/>
</dbReference>
<dbReference type="InterPro" id="IPR029055">
    <property type="entry name" value="Ntn_hydrolases_N"/>
</dbReference>
<dbReference type="EMBL" id="BNAT01000002">
    <property type="protein sequence ID" value="GHH82979.1"/>
    <property type="molecule type" value="Genomic_DNA"/>
</dbReference>
<accession>A0A919GF93</accession>
<dbReference type="Gene3D" id="1.10.1400.10">
    <property type="match status" value="1"/>
</dbReference>
<name>A0A919GF93_9ACTN</name>
<gene>
    <name evidence="2" type="ORF">GCM10017771_08650</name>
</gene>
<evidence type="ECO:0000313" key="2">
    <source>
        <dbReference type="EMBL" id="GHH82979.1"/>
    </source>
</evidence>
<dbReference type="GO" id="GO:0016787">
    <property type="term" value="F:hydrolase activity"/>
    <property type="evidence" value="ECO:0007669"/>
    <property type="project" value="InterPro"/>
</dbReference>
<comment type="caution">
    <text evidence="2">The sequence shown here is derived from an EMBL/GenBank/DDBJ whole genome shotgun (WGS) entry which is preliminary data.</text>
</comment>
<protein>
    <submittedName>
        <fullName evidence="2">Uncharacterized protein</fullName>
    </submittedName>
</protein>
<dbReference type="SUPFAM" id="SSF56235">
    <property type="entry name" value="N-terminal nucleophile aminohydrolases (Ntn hydrolases)"/>
    <property type="match status" value="1"/>
</dbReference>
<feature type="region of interest" description="Disordered" evidence="1">
    <location>
        <begin position="158"/>
        <end position="184"/>
    </location>
</feature>
<proteinExistence type="predicted"/>